<reference evidence="2 3" key="1">
    <citation type="submission" date="2018-06" db="EMBL/GenBank/DDBJ databases">
        <title>Genomic Encyclopedia of Archaeal and Bacterial Type Strains, Phase II (KMG-II): from individual species to whole genera.</title>
        <authorList>
            <person name="Goeker M."/>
        </authorList>
    </citation>
    <scope>NUCLEOTIDE SEQUENCE [LARGE SCALE GENOMIC DNA]</scope>
    <source>
        <strain evidence="2 3">DSM 29821</strain>
    </source>
</reference>
<dbReference type="RefSeq" id="WP_111591880.1">
    <property type="nucleotide sequence ID" value="NZ_QLMA01000003.1"/>
</dbReference>
<dbReference type="AlphaFoldDB" id="A0A327WAX9"/>
<evidence type="ECO:0000313" key="3">
    <source>
        <dbReference type="Proteomes" id="UP000249819"/>
    </source>
</evidence>
<dbReference type="Proteomes" id="UP000249819">
    <property type="component" value="Unassembled WGS sequence"/>
</dbReference>
<name>A0A327WAX9_9BACT</name>
<keyword evidence="1" id="KW-0732">Signal</keyword>
<keyword evidence="3" id="KW-1185">Reference proteome</keyword>
<accession>A0A327WAX9</accession>
<dbReference type="EMBL" id="QLMA01000003">
    <property type="protein sequence ID" value="RAJ83218.1"/>
    <property type="molecule type" value="Genomic_DNA"/>
</dbReference>
<organism evidence="2 3">
    <name type="scientific">Chitinophaga dinghuensis</name>
    <dbReference type="NCBI Taxonomy" id="1539050"/>
    <lineage>
        <taxon>Bacteria</taxon>
        <taxon>Pseudomonadati</taxon>
        <taxon>Bacteroidota</taxon>
        <taxon>Chitinophagia</taxon>
        <taxon>Chitinophagales</taxon>
        <taxon>Chitinophagaceae</taxon>
        <taxon>Chitinophaga</taxon>
    </lineage>
</organism>
<protein>
    <submittedName>
        <fullName evidence="2">Uncharacterized protein</fullName>
    </submittedName>
</protein>
<feature type="chain" id="PRO_5016416800" evidence="1">
    <location>
        <begin position="25"/>
        <end position="604"/>
    </location>
</feature>
<sequence>MKLNGMLKLCAVGLLFTCSSQLYAQQLKLGTNPTQITKSALLELNSNSQGLLLNRVPLSQLSGSGTLASAPDGMMVFVDDATEKSLFVRKGNSWKKVVDLGNITIVQSFNTRTGDVLPLAGDYASFYAPLSRNLSINSGNAALTIDVPSQNLNADRTWTITANNTNPLWNANALYNIQIDNSTAPVEGDLIRLVSGKWKSVSNTTILNNTTGTPQAATINISGPATFSGLMKLSGPINSTADIVTTQTVSTSILNATGNITTGGSLILSNYTAGSVPFIGTSKALAENNSKFFWDITNARLGVGNNAPANVLEVSPATITTPPSNVSGLRLTGLGSASPAAASNKVLSVNANGDVIVQDNTTYLNWAMSGNGNATTASFLGTTSDIDMVVKYNNKELFRGSKGNNGYSNYSTVLFNGAKPYNAHPFIVRANGNDIMAFQDSTGTIKYHWNSLGGGLNFVESNIADYRIFMRDNANGGGVGIDTNTPTATLSVNGSFSTNIRSTGSSITLADNDHTLILTATGLTITLPAAAASNKGREYVIKMGIAPTGNNTPYTFILKGSGTQTIDTGGNTITIGNGSNSASLKYGAMTTVQSDGTKWWIIGY</sequence>
<comment type="caution">
    <text evidence="2">The sequence shown here is derived from an EMBL/GenBank/DDBJ whole genome shotgun (WGS) entry which is preliminary data.</text>
</comment>
<proteinExistence type="predicted"/>
<evidence type="ECO:0000313" key="2">
    <source>
        <dbReference type="EMBL" id="RAJ83218.1"/>
    </source>
</evidence>
<feature type="signal peptide" evidence="1">
    <location>
        <begin position="1"/>
        <end position="24"/>
    </location>
</feature>
<gene>
    <name evidence="2" type="ORF">CLV59_103179</name>
</gene>
<evidence type="ECO:0000256" key="1">
    <source>
        <dbReference type="SAM" id="SignalP"/>
    </source>
</evidence>
<dbReference type="OrthoDB" id="660074at2"/>